<gene>
    <name evidence="1" type="ORF">AVEN_185054_1</name>
</gene>
<name>A0A4Y2BS08_ARAVE</name>
<dbReference type="Proteomes" id="UP000499080">
    <property type="component" value="Unassembled WGS sequence"/>
</dbReference>
<keyword evidence="2" id="KW-1185">Reference proteome</keyword>
<sequence length="128" mass="14646">MPFLNALAHWWAHHVKLSLRKIKFLPLQKIKKILIVELREDHGDLSHKSSSSYLLLPSASSEDSCIELLTLRPRSLGRVTVLPMQSDFLSLNVFIPRFHNIHSDASHDESYPNINITWIKAHSSLEGN</sequence>
<protein>
    <submittedName>
        <fullName evidence="1">Uncharacterized protein</fullName>
    </submittedName>
</protein>
<reference evidence="1 2" key="1">
    <citation type="journal article" date="2019" name="Sci. Rep.">
        <title>Orb-weaving spider Araneus ventricosus genome elucidates the spidroin gene catalogue.</title>
        <authorList>
            <person name="Kono N."/>
            <person name="Nakamura H."/>
            <person name="Ohtoshi R."/>
            <person name="Moran D.A.P."/>
            <person name="Shinohara A."/>
            <person name="Yoshida Y."/>
            <person name="Fujiwara M."/>
            <person name="Mori M."/>
            <person name="Tomita M."/>
            <person name="Arakawa K."/>
        </authorList>
    </citation>
    <scope>NUCLEOTIDE SEQUENCE [LARGE SCALE GENOMIC DNA]</scope>
</reference>
<dbReference type="EMBL" id="BGPR01000099">
    <property type="protein sequence ID" value="GBL94096.1"/>
    <property type="molecule type" value="Genomic_DNA"/>
</dbReference>
<evidence type="ECO:0000313" key="2">
    <source>
        <dbReference type="Proteomes" id="UP000499080"/>
    </source>
</evidence>
<accession>A0A4Y2BS08</accession>
<comment type="caution">
    <text evidence="1">The sequence shown here is derived from an EMBL/GenBank/DDBJ whole genome shotgun (WGS) entry which is preliminary data.</text>
</comment>
<dbReference type="AlphaFoldDB" id="A0A4Y2BS08"/>
<organism evidence="1 2">
    <name type="scientific">Araneus ventricosus</name>
    <name type="common">Orbweaver spider</name>
    <name type="synonym">Epeira ventricosa</name>
    <dbReference type="NCBI Taxonomy" id="182803"/>
    <lineage>
        <taxon>Eukaryota</taxon>
        <taxon>Metazoa</taxon>
        <taxon>Ecdysozoa</taxon>
        <taxon>Arthropoda</taxon>
        <taxon>Chelicerata</taxon>
        <taxon>Arachnida</taxon>
        <taxon>Araneae</taxon>
        <taxon>Araneomorphae</taxon>
        <taxon>Entelegynae</taxon>
        <taxon>Araneoidea</taxon>
        <taxon>Araneidae</taxon>
        <taxon>Araneus</taxon>
    </lineage>
</organism>
<evidence type="ECO:0000313" key="1">
    <source>
        <dbReference type="EMBL" id="GBL94096.1"/>
    </source>
</evidence>
<proteinExistence type="predicted"/>